<evidence type="ECO:0000256" key="1">
    <source>
        <dbReference type="ARBA" id="ARBA00005189"/>
    </source>
</evidence>
<comment type="similarity">
    <text evidence="2">Belongs to the membrane-bound acyltransferase family.</text>
</comment>
<protein>
    <submittedName>
        <fullName evidence="4">Uncharacterized protein</fullName>
    </submittedName>
</protein>
<evidence type="ECO:0000313" key="5">
    <source>
        <dbReference type="Proteomes" id="UP001153148"/>
    </source>
</evidence>
<comment type="pathway">
    <text evidence="1">Lipid metabolism.</text>
</comment>
<dbReference type="InterPro" id="IPR049941">
    <property type="entry name" value="LPLAT_7/PORCN-like"/>
</dbReference>
<evidence type="ECO:0000313" key="4">
    <source>
        <dbReference type="EMBL" id="CAG2065149.1"/>
    </source>
</evidence>
<feature type="non-terminal residue" evidence="4">
    <location>
        <position position="1"/>
    </location>
</feature>
<dbReference type="Proteomes" id="UP001153148">
    <property type="component" value="Unassembled WGS sequence"/>
</dbReference>
<evidence type="ECO:0000256" key="2">
    <source>
        <dbReference type="ARBA" id="ARBA00010323"/>
    </source>
</evidence>
<reference evidence="4" key="1">
    <citation type="submission" date="2021-03" db="EMBL/GenBank/DDBJ databases">
        <authorList>
            <person name="Tran Van P."/>
        </authorList>
    </citation>
    <scope>NUCLEOTIDE SEQUENCE</scope>
</reference>
<name>A0ABN7PGA8_TIMPD</name>
<evidence type="ECO:0000256" key="3">
    <source>
        <dbReference type="SAM" id="Phobius"/>
    </source>
</evidence>
<keyword evidence="3" id="KW-0812">Transmembrane</keyword>
<sequence length="141" mass="15341">ISVIQFVFRSCHLYSFIFQFIYLAFFRTTSYFGIPDAPSHTNLVQMILTLKLVGLAFEVHDTAAAAARKVDGGSDMESTSKDEAISINPGFLDIFHYSFAYIGVLTASGSVSACDIIGNCDASNAKKISLLYSTMAPFLAN</sequence>
<keyword evidence="3" id="KW-0472">Membrane</keyword>
<accession>A0ABN7PGA8</accession>
<organism evidence="4 5">
    <name type="scientific">Timema podura</name>
    <name type="common">Walking stick</name>
    <dbReference type="NCBI Taxonomy" id="61482"/>
    <lineage>
        <taxon>Eukaryota</taxon>
        <taxon>Metazoa</taxon>
        <taxon>Ecdysozoa</taxon>
        <taxon>Arthropoda</taxon>
        <taxon>Hexapoda</taxon>
        <taxon>Insecta</taxon>
        <taxon>Pterygota</taxon>
        <taxon>Neoptera</taxon>
        <taxon>Polyneoptera</taxon>
        <taxon>Phasmatodea</taxon>
        <taxon>Timematodea</taxon>
        <taxon>Timematoidea</taxon>
        <taxon>Timematidae</taxon>
        <taxon>Timema</taxon>
    </lineage>
</organism>
<dbReference type="PANTHER" id="PTHR13906:SF16">
    <property type="entry name" value="LYSOPHOSPHOLIPID ACYLTRANSFERASE 7"/>
    <property type="match status" value="1"/>
</dbReference>
<dbReference type="PANTHER" id="PTHR13906">
    <property type="entry name" value="PORCUPINE"/>
    <property type="match status" value="1"/>
</dbReference>
<comment type="caution">
    <text evidence="4">The sequence shown here is derived from an EMBL/GenBank/DDBJ whole genome shotgun (WGS) entry which is preliminary data.</text>
</comment>
<dbReference type="EMBL" id="CAJPIN010040315">
    <property type="protein sequence ID" value="CAG2065149.1"/>
    <property type="molecule type" value="Genomic_DNA"/>
</dbReference>
<keyword evidence="5" id="KW-1185">Reference proteome</keyword>
<keyword evidence="3" id="KW-1133">Transmembrane helix</keyword>
<gene>
    <name evidence="4" type="ORF">TPAB3V08_LOCUS12093</name>
</gene>
<proteinExistence type="inferred from homology"/>
<feature type="transmembrane region" description="Helical" evidence="3">
    <location>
        <begin position="6"/>
        <end position="25"/>
    </location>
</feature>